<protein>
    <submittedName>
        <fullName evidence="1">Uncharacterized protein</fullName>
    </submittedName>
</protein>
<dbReference type="VEuPathDB" id="FungiDB:JI435_408540"/>
<keyword evidence="2" id="KW-1185">Reference proteome</keyword>
<reference evidence="2" key="1">
    <citation type="journal article" date="2021" name="BMC Genomics">
        <title>Chromosome-level genome assembly and manually-curated proteome of model necrotroph Parastagonospora nodorum Sn15 reveals a genome-wide trove of candidate effector homologs, and redundancy of virulence-related functions within an accessory chromosome.</title>
        <authorList>
            <person name="Bertazzoni S."/>
            <person name="Jones D.A.B."/>
            <person name="Phan H.T."/>
            <person name="Tan K.-C."/>
            <person name="Hane J.K."/>
        </authorList>
    </citation>
    <scope>NUCLEOTIDE SEQUENCE [LARGE SCALE GENOMIC DNA]</scope>
    <source>
        <strain evidence="2">SN15 / ATCC MYA-4574 / FGSC 10173)</strain>
    </source>
</reference>
<sequence>MPTRARSLMILNRNVNRTRSLLMLHWDIKMLFNAGKCETKEIRGVSRCYCDNTQDAIKTWVNFWWVKENSCVKGSKGE</sequence>
<name>A0A7U2HZM2_PHANO</name>
<dbReference type="Proteomes" id="UP000663193">
    <property type="component" value="Chromosome 6"/>
</dbReference>
<accession>A0A7U2HZM2</accession>
<proteinExistence type="predicted"/>
<organism evidence="1 2">
    <name type="scientific">Phaeosphaeria nodorum (strain SN15 / ATCC MYA-4574 / FGSC 10173)</name>
    <name type="common">Glume blotch fungus</name>
    <name type="synonym">Parastagonospora nodorum</name>
    <dbReference type="NCBI Taxonomy" id="321614"/>
    <lineage>
        <taxon>Eukaryota</taxon>
        <taxon>Fungi</taxon>
        <taxon>Dikarya</taxon>
        <taxon>Ascomycota</taxon>
        <taxon>Pezizomycotina</taxon>
        <taxon>Dothideomycetes</taxon>
        <taxon>Pleosporomycetidae</taxon>
        <taxon>Pleosporales</taxon>
        <taxon>Pleosporineae</taxon>
        <taxon>Phaeosphaeriaceae</taxon>
        <taxon>Parastagonospora</taxon>
    </lineage>
</organism>
<dbReference type="EMBL" id="CP069028">
    <property type="protein sequence ID" value="QRC96254.1"/>
    <property type="molecule type" value="Genomic_DNA"/>
</dbReference>
<gene>
    <name evidence="1" type="ORF">JI435_408540</name>
</gene>
<evidence type="ECO:0000313" key="2">
    <source>
        <dbReference type="Proteomes" id="UP000663193"/>
    </source>
</evidence>
<evidence type="ECO:0000313" key="1">
    <source>
        <dbReference type="EMBL" id="QRC96254.1"/>
    </source>
</evidence>
<dbReference type="AlphaFoldDB" id="A0A7U2HZM2"/>